<dbReference type="Proteomes" id="UP000828390">
    <property type="component" value="Unassembled WGS sequence"/>
</dbReference>
<name>A0A9D4J6M8_DREPO</name>
<comment type="caution">
    <text evidence="1">The sequence shown here is derived from an EMBL/GenBank/DDBJ whole genome shotgun (WGS) entry which is preliminary data.</text>
</comment>
<gene>
    <name evidence="1" type="ORF">DPMN_155448</name>
</gene>
<proteinExistence type="predicted"/>
<reference evidence="1" key="1">
    <citation type="journal article" date="2019" name="bioRxiv">
        <title>The Genome of the Zebra Mussel, Dreissena polymorpha: A Resource for Invasive Species Research.</title>
        <authorList>
            <person name="McCartney M.A."/>
            <person name="Auch B."/>
            <person name="Kono T."/>
            <person name="Mallez S."/>
            <person name="Zhang Y."/>
            <person name="Obille A."/>
            <person name="Becker A."/>
            <person name="Abrahante J.E."/>
            <person name="Garbe J."/>
            <person name="Badalamenti J.P."/>
            <person name="Herman A."/>
            <person name="Mangelson H."/>
            <person name="Liachko I."/>
            <person name="Sullivan S."/>
            <person name="Sone E.D."/>
            <person name="Koren S."/>
            <person name="Silverstein K.A.T."/>
            <person name="Beckman K.B."/>
            <person name="Gohl D.M."/>
        </authorList>
    </citation>
    <scope>NUCLEOTIDE SEQUENCE</scope>
    <source>
        <strain evidence="1">Duluth1</strain>
        <tissue evidence="1">Whole animal</tissue>
    </source>
</reference>
<sequence>MFYDSIIASGNLSNPSKVQPVCVTISEKQSDESIQTLTKDTIRSHISRATESISDITVRDYFENKLESIPDRKQDLIDLYQEILCGDNDDVDDDVDDETTQ</sequence>
<accession>A0A9D4J6M8</accession>
<reference evidence="1" key="2">
    <citation type="submission" date="2020-11" db="EMBL/GenBank/DDBJ databases">
        <authorList>
            <person name="McCartney M.A."/>
            <person name="Auch B."/>
            <person name="Kono T."/>
            <person name="Mallez S."/>
            <person name="Becker A."/>
            <person name="Gohl D.M."/>
            <person name="Silverstein K.A.T."/>
            <person name="Koren S."/>
            <person name="Bechman K.B."/>
            <person name="Herman A."/>
            <person name="Abrahante J.E."/>
            <person name="Garbe J."/>
        </authorList>
    </citation>
    <scope>NUCLEOTIDE SEQUENCE</scope>
    <source>
        <strain evidence="1">Duluth1</strain>
        <tissue evidence="1">Whole animal</tissue>
    </source>
</reference>
<evidence type="ECO:0000313" key="2">
    <source>
        <dbReference type="Proteomes" id="UP000828390"/>
    </source>
</evidence>
<evidence type="ECO:0000313" key="1">
    <source>
        <dbReference type="EMBL" id="KAH3801786.1"/>
    </source>
</evidence>
<organism evidence="1 2">
    <name type="scientific">Dreissena polymorpha</name>
    <name type="common">Zebra mussel</name>
    <name type="synonym">Mytilus polymorpha</name>
    <dbReference type="NCBI Taxonomy" id="45954"/>
    <lineage>
        <taxon>Eukaryota</taxon>
        <taxon>Metazoa</taxon>
        <taxon>Spiralia</taxon>
        <taxon>Lophotrochozoa</taxon>
        <taxon>Mollusca</taxon>
        <taxon>Bivalvia</taxon>
        <taxon>Autobranchia</taxon>
        <taxon>Heteroconchia</taxon>
        <taxon>Euheterodonta</taxon>
        <taxon>Imparidentia</taxon>
        <taxon>Neoheterodontei</taxon>
        <taxon>Myida</taxon>
        <taxon>Dreissenoidea</taxon>
        <taxon>Dreissenidae</taxon>
        <taxon>Dreissena</taxon>
    </lineage>
</organism>
<protein>
    <submittedName>
        <fullName evidence="1">Uncharacterized protein</fullName>
    </submittedName>
</protein>
<keyword evidence="2" id="KW-1185">Reference proteome</keyword>
<dbReference type="EMBL" id="JAIWYP010000007">
    <property type="protein sequence ID" value="KAH3801786.1"/>
    <property type="molecule type" value="Genomic_DNA"/>
</dbReference>
<dbReference type="AlphaFoldDB" id="A0A9D4J6M8"/>